<evidence type="ECO:0000313" key="2">
    <source>
        <dbReference type="Proteomes" id="UP001050691"/>
    </source>
</evidence>
<protein>
    <submittedName>
        <fullName evidence="1">Uncharacterized protein</fullName>
    </submittedName>
</protein>
<dbReference type="AlphaFoldDB" id="A0AAV5AQ77"/>
<gene>
    <name evidence="1" type="ORF">Clacol_010246</name>
</gene>
<name>A0AAV5AQ77_9AGAM</name>
<accession>A0AAV5AQ77</accession>
<reference evidence="1" key="1">
    <citation type="submission" date="2021-10" db="EMBL/GenBank/DDBJ databases">
        <title>De novo Genome Assembly of Clathrus columnatus (Basidiomycota, Fungi) Using Illumina and Nanopore Sequence Data.</title>
        <authorList>
            <person name="Ogiso-Tanaka E."/>
            <person name="Itagaki H."/>
            <person name="Hosoya T."/>
            <person name="Hosaka K."/>
        </authorList>
    </citation>
    <scope>NUCLEOTIDE SEQUENCE</scope>
    <source>
        <strain evidence="1">MO-923</strain>
    </source>
</reference>
<proteinExistence type="predicted"/>
<dbReference type="EMBL" id="BPWL01000011">
    <property type="protein sequence ID" value="GJJ15967.1"/>
    <property type="molecule type" value="Genomic_DNA"/>
</dbReference>
<keyword evidence="2" id="KW-1185">Reference proteome</keyword>
<evidence type="ECO:0000313" key="1">
    <source>
        <dbReference type="EMBL" id="GJJ15967.1"/>
    </source>
</evidence>
<sequence length="109" mass="11534">MALLFPHGLYKIINAKNGDINVPLILPTVVPVIAAPEGTVWQVKPAPPENLGFNVHHLVHILKDGQPANLENKGLLPGDKGIVVLNIGATPNPQRDGAPWGIPLAAPEL</sequence>
<organism evidence="1 2">
    <name type="scientific">Clathrus columnatus</name>
    <dbReference type="NCBI Taxonomy" id="1419009"/>
    <lineage>
        <taxon>Eukaryota</taxon>
        <taxon>Fungi</taxon>
        <taxon>Dikarya</taxon>
        <taxon>Basidiomycota</taxon>
        <taxon>Agaricomycotina</taxon>
        <taxon>Agaricomycetes</taxon>
        <taxon>Phallomycetidae</taxon>
        <taxon>Phallales</taxon>
        <taxon>Clathraceae</taxon>
        <taxon>Clathrus</taxon>
    </lineage>
</organism>
<comment type="caution">
    <text evidence="1">The sequence shown here is derived from an EMBL/GenBank/DDBJ whole genome shotgun (WGS) entry which is preliminary data.</text>
</comment>
<dbReference type="Proteomes" id="UP001050691">
    <property type="component" value="Unassembled WGS sequence"/>
</dbReference>